<proteinExistence type="predicted"/>
<dbReference type="InParanoid" id="Q01UV9"/>
<dbReference type="InterPro" id="IPR029058">
    <property type="entry name" value="AB_hydrolase_fold"/>
</dbReference>
<dbReference type="KEGG" id="sus:Acid_5614"/>
<dbReference type="eggNOG" id="COG0823">
    <property type="taxonomic scope" value="Bacteria"/>
</dbReference>
<dbReference type="SUPFAM" id="SSF82171">
    <property type="entry name" value="DPP6 N-terminal domain-like"/>
    <property type="match status" value="1"/>
</dbReference>
<protein>
    <submittedName>
        <fullName evidence="4">Peptidase S9, prolyl oligopeptidase active site domain protein</fullName>
    </submittedName>
</protein>
<sequence length="595" mass="65519">MRFAALALFIPTLSWCATRPPLTPDDWWAWREIASPRINPDGTDAVYVETWNDRATDRVCANLWQVAIEKGTPQRITEGPWRDSSPRWSPDSRLAWISDRTGSPQIWVRRMGGAEKLTDLTAPPQSLAWSPDGKSLAFTMRDRLFVVPAAGGKPREFPLGELEIHGEPAWMPDGQSILVSAAPPPNAANVLQGGEIYAIRLADGTRRQLTQHPGPDEDPVPSPDGSRIAWIAREPKPQSYVVSKLYVANPDGSRAKVLAGSLDRDVRHPQWSSDSRTIYFLADDHGATYVYAARNDGSVRQVTKAPDRLSEFSVADTGRAITLRAPGELITFPVDLPSAPVVLAAPNKELLAEREPGAVEAIQYASDGKTIQGWIVKPAAFDAVRKYPLLLDIDDAPRRMCGPEFRWRAQLFAARGFVVLCVNPRGTPGYGEEFGNLIHSRFPGDDFDDLMRGVDHVIAKGFIDPAKLTIQGGLLAAWAIGHTTRFHAAIAFHPIADWATEVASAPDGLYRAAAWMGAMPWEDPEQYTKHSPLYFAGNFQTPTLIIAGDRDPGAQQLLFALEARKVECKLLRLGGAPRPSEQLAAWDEIARWAAR</sequence>
<name>Q01UV9_SOLUE</name>
<gene>
    <name evidence="4" type="ordered locus">Acid_5614</name>
</gene>
<evidence type="ECO:0000313" key="4">
    <source>
        <dbReference type="EMBL" id="ABJ86561.1"/>
    </source>
</evidence>
<dbReference type="InterPro" id="IPR011659">
    <property type="entry name" value="WD40"/>
</dbReference>
<dbReference type="Gene3D" id="3.40.50.1820">
    <property type="entry name" value="alpha/beta hydrolase"/>
    <property type="match status" value="1"/>
</dbReference>
<dbReference type="GO" id="GO:0006508">
    <property type="term" value="P:proteolysis"/>
    <property type="evidence" value="ECO:0007669"/>
    <property type="project" value="InterPro"/>
</dbReference>
<dbReference type="SUPFAM" id="SSF53474">
    <property type="entry name" value="alpha/beta-Hydrolases"/>
    <property type="match status" value="1"/>
</dbReference>
<dbReference type="InterPro" id="IPR011042">
    <property type="entry name" value="6-blade_b-propeller_TolB-like"/>
</dbReference>
<dbReference type="AlphaFoldDB" id="Q01UV9"/>
<dbReference type="OrthoDB" id="108903at2"/>
<keyword evidence="1" id="KW-0378">Hydrolase</keyword>
<reference evidence="4" key="1">
    <citation type="submission" date="2006-10" db="EMBL/GenBank/DDBJ databases">
        <title>Complete sequence of Solibacter usitatus Ellin6076.</title>
        <authorList>
            <consortium name="US DOE Joint Genome Institute"/>
            <person name="Copeland A."/>
            <person name="Lucas S."/>
            <person name="Lapidus A."/>
            <person name="Barry K."/>
            <person name="Detter J.C."/>
            <person name="Glavina del Rio T."/>
            <person name="Hammon N."/>
            <person name="Israni S."/>
            <person name="Dalin E."/>
            <person name="Tice H."/>
            <person name="Pitluck S."/>
            <person name="Thompson L.S."/>
            <person name="Brettin T."/>
            <person name="Bruce D."/>
            <person name="Han C."/>
            <person name="Tapia R."/>
            <person name="Gilna P."/>
            <person name="Schmutz J."/>
            <person name="Larimer F."/>
            <person name="Land M."/>
            <person name="Hauser L."/>
            <person name="Kyrpides N."/>
            <person name="Mikhailova N."/>
            <person name="Janssen P.H."/>
            <person name="Kuske C.R."/>
            <person name="Richardson P."/>
        </authorList>
    </citation>
    <scope>NUCLEOTIDE SEQUENCE</scope>
    <source>
        <strain evidence="4">Ellin6076</strain>
    </source>
</reference>
<dbReference type="Gene3D" id="2.120.10.30">
    <property type="entry name" value="TolB, C-terminal domain"/>
    <property type="match status" value="2"/>
</dbReference>
<dbReference type="eggNOG" id="COG1506">
    <property type="taxonomic scope" value="Bacteria"/>
</dbReference>
<dbReference type="STRING" id="234267.Acid_5614"/>
<dbReference type="GO" id="GO:0004252">
    <property type="term" value="F:serine-type endopeptidase activity"/>
    <property type="evidence" value="ECO:0007669"/>
    <property type="project" value="TreeGrafter"/>
</dbReference>
<dbReference type="Pfam" id="PF07676">
    <property type="entry name" value="PD40"/>
    <property type="match status" value="4"/>
</dbReference>
<dbReference type="PANTHER" id="PTHR42776">
    <property type="entry name" value="SERINE PEPTIDASE S9 FAMILY MEMBER"/>
    <property type="match status" value="1"/>
</dbReference>
<dbReference type="EMBL" id="CP000473">
    <property type="protein sequence ID" value="ABJ86561.1"/>
    <property type="molecule type" value="Genomic_DNA"/>
</dbReference>
<dbReference type="PANTHER" id="PTHR42776:SF27">
    <property type="entry name" value="DIPEPTIDYL PEPTIDASE FAMILY MEMBER 6"/>
    <property type="match status" value="1"/>
</dbReference>
<keyword evidence="2" id="KW-0720">Serine protease</keyword>
<organism evidence="4">
    <name type="scientific">Solibacter usitatus (strain Ellin6076)</name>
    <dbReference type="NCBI Taxonomy" id="234267"/>
    <lineage>
        <taxon>Bacteria</taxon>
        <taxon>Pseudomonadati</taxon>
        <taxon>Acidobacteriota</taxon>
        <taxon>Terriglobia</taxon>
        <taxon>Bryobacterales</taxon>
        <taxon>Solibacteraceae</taxon>
        <taxon>Candidatus Solibacter</taxon>
    </lineage>
</organism>
<evidence type="ECO:0000256" key="2">
    <source>
        <dbReference type="ARBA" id="ARBA00022825"/>
    </source>
</evidence>
<feature type="domain" description="Peptidase S9 prolyl oligopeptidase catalytic" evidence="3">
    <location>
        <begin position="403"/>
        <end position="552"/>
    </location>
</feature>
<accession>Q01UV9</accession>
<evidence type="ECO:0000256" key="1">
    <source>
        <dbReference type="ARBA" id="ARBA00022801"/>
    </source>
</evidence>
<dbReference type="Pfam" id="PF00326">
    <property type="entry name" value="Peptidase_S9"/>
    <property type="match status" value="1"/>
</dbReference>
<dbReference type="InterPro" id="IPR001375">
    <property type="entry name" value="Peptidase_S9_cat"/>
</dbReference>
<evidence type="ECO:0000259" key="3">
    <source>
        <dbReference type="Pfam" id="PF00326"/>
    </source>
</evidence>
<keyword evidence="2" id="KW-0645">Protease</keyword>
<dbReference type="HOGENOM" id="CLU_008615_2_1_0"/>